<dbReference type="PANTHER" id="PTHR24166:SF48">
    <property type="entry name" value="PROTEIN VAPYRIN"/>
    <property type="match status" value="1"/>
</dbReference>
<feature type="region of interest" description="Disordered" evidence="4">
    <location>
        <begin position="554"/>
        <end position="588"/>
    </location>
</feature>
<dbReference type="InterPro" id="IPR050889">
    <property type="entry name" value="Dendritic_Spine_Reg/Scaffold"/>
</dbReference>
<dbReference type="PROSITE" id="PS50297">
    <property type="entry name" value="ANK_REP_REGION"/>
    <property type="match status" value="1"/>
</dbReference>
<feature type="compositionally biased region" description="Pro residues" evidence="4">
    <location>
        <begin position="571"/>
        <end position="582"/>
    </location>
</feature>
<feature type="repeat" description="ANK" evidence="3">
    <location>
        <begin position="869"/>
        <end position="901"/>
    </location>
</feature>
<feature type="region of interest" description="Disordered" evidence="4">
    <location>
        <begin position="115"/>
        <end position="159"/>
    </location>
</feature>
<accession>A0A813G3J9</accession>
<dbReference type="Proteomes" id="UP000654075">
    <property type="component" value="Unassembled WGS sequence"/>
</dbReference>
<keyword evidence="2 3" id="KW-0040">ANK repeat</keyword>
<evidence type="ECO:0000256" key="1">
    <source>
        <dbReference type="ARBA" id="ARBA00022737"/>
    </source>
</evidence>
<gene>
    <name evidence="5" type="ORF">PGLA1383_LOCUS36825</name>
</gene>
<feature type="non-terminal residue" evidence="5">
    <location>
        <position position="969"/>
    </location>
</feature>
<dbReference type="InterPro" id="IPR036770">
    <property type="entry name" value="Ankyrin_rpt-contain_sf"/>
</dbReference>
<keyword evidence="6" id="KW-1185">Reference proteome</keyword>
<dbReference type="SUPFAM" id="SSF48403">
    <property type="entry name" value="Ankyrin repeat"/>
    <property type="match status" value="1"/>
</dbReference>
<dbReference type="PROSITE" id="PS50088">
    <property type="entry name" value="ANK_REPEAT"/>
    <property type="match status" value="1"/>
</dbReference>
<dbReference type="Pfam" id="PF12796">
    <property type="entry name" value="Ank_2"/>
    <property type="match status" value="1"/>
</dbReference>
<feature type="compositionally biased region" description="Low complexity" evidence="4">
    <location>
        <begin position="127"/>
        <end position="159"/>
    </location>
</feature>
<dbReference type="InterPro" id="IPR002110">
    <property type="entry name" value="Ankyrin_rpt"/>
</dbReference>
<reference evidence="5" key="1">
    <citation type="submission" date="2021-02" db="EMBL/GenBank/DDBJ databases">
        <authorList>
            <person name="Dougan E. K."/>
            <person name="Rhodes N."/>
            <person name="Thang M."/>
            <person name="Chan C."/>
        </authorList>
    </citation>
    <scope>NUCLEOTIDE SEQUENCE</scope>
</reference>
<dbReference type="EMBL" id="CAJNNV010026901">
    <property type="protein sequence ID" value="CAE8619234.1"/>
    <property type="molecule type" value="Genomic_DNA"/>
</dbReference>
<protein>
    <submittedName>
        <fullName evidence="5">Uncharacterized protein</fullName>
    </submittedName>
</protein>
<comment type="caution">
    <text evidence="5">The sequence shown here is derived from an EMBL/GenBank/DDBJ whole genome shotgun (WGS) entry which is preliminary data.</text>
</comment>
<dbReference type="Gene3D" id="1.25.40.20">
    <property type="entry name" value="Ankyrin repeat-containing domain"/>
    <property type="match status" value="1"/>
</dbReference>
<dbReference type="PANTHER" id="PTHR24166">
    <property type="entry name" value="ROLLING PEBBLES, ISOFORM B"/>
    <property type="match status" value="1"/>
</dbReference>
<keyword evidence="1" id="KW-0677">Repeat</keyword>
<proteinExistence type="predicted"/>
<sequence length="969" mass="102249">VASALSRAWAGLGPEWSPLWGSSAGAKQSAGSGGVRYAEGMRLLRPRGACIPGGSGGLQQASADPKVDFGEAFTHGDDDDEAEAVGGAVLHGWPCAAEGISFEAGWELLSSSPAIRQQPQPQPQPQPQLQQQQQQQPQTLGFSPSSSSSAAPGRASEPSQELVAGWMQAARLLPRSCAFRHVLSVGAAAGCSLAVEELPPARRSDGGDPTAAALLLQGGPAALRVRLEQRTLCSPPCEVSAERQALVQVDLPGARSASLQLELSEGFDYDVRLFDGAEEVAPPSRVRVASDTHRPAAVHRYAPGQKLVVLHDGGAWRDATVESVGSGNRHVMSARGEIFKADLSSFSHAPAWLSAAAFEQRLAGYYQQLLNACGAAEPLLAGPAVDVMTLPVRLRLAQSEDEDAWPMLQEALLVSTATCVGIVGERRSGKSLLLRRLAATAIRGRASPSLPVLLSAAELGAEMEADPTLLGDLILRFVERRSLVAAQQRLLPPPLLLQQAMAARRCLFLIDDLCLPQPCRMAPRLEAYLTRLARAGHQVIYTASRAEGVAGNADSSAIGSAAPRPSGAAYPPTPAARPPPAAPKSSPQAPLFAGIPNFTAELLPLDLVSAKQLLTTLGLREEDARQLAVGAGAVAGGSPAMLELLAVTNRGVPYSGASQAYEAAISKSLSFADIEQCPGGLEAARKVLERVAFETHRQRSSSFAQAALRSFLGDEELRVWQAIRAAVARGQLPLLLKGAEEEDAWLRFAHRSLQEFLFAARVARLLGAASPEDGKAVVAASGIPALRMLLSEPWWSNGLEFLAEGFPGPCGVLLCVGLLSWELKKGPVESSALHVALERGLRGTVQLLLQSGAAAGGTQYRSRHMYGSSEETPLCCAARGGDPELVALLLEHRAEVNGFQSSQVSAGGSPSQRTPLFCAVDLGRRAAVEVLLQWGAVADGPQYSEGSRQKSCIEASTCEDIRRLLRRGQ</sequence>
<organism evidence="5 6">
    <name type="scientific">Polarella glacialis</name>
    <name type="common">Dinoflagellate</name>
    <dbReference type="NCBI Taxonomy" id="89957"/>
    <lineage>
        <taxon>Eukaryota</taxon>
        <taxon>Sar</taxon>
        <taxon>Alveolata</taxon>
        <taxon>Dinophyceae</taxon>
        <taxon>Suessiales</taxon>
        <taxon>Suessiaceae</taxon>
        <taxon>Polarella</taxon>
    </lineage>
</organism>
<evidence type="ECO:0000313" key="6">
    <source>
        <dbReference type="Proteomes" id="UP000654075"/>
    </source>
</evidence>
<name>A0A813G3J9_POLGL</name>
<evidence type="ECO:0000256" key="2">
    <source>
        <dbReference type="ARBA" id="ARBA00023043"/>
    </source>
</evidence>
<evidence type="ECO:0000256" key="3">
    <source>
        <dbReference type="PROSITE-ProRule" id="PRU00023"/>
    </source>
</evidence>
<evidence type="ECO:0000313" key="5">
    <source>
        <dbReference type="EMBL" id="CAE8619234.1"/>
    </source>
</evidence>
<dbReference type="SMART" id="SM00248">
    <property type="entry name" value="ANK"/>
    <property type="match status" value="3"/>
</dbReference>
<dbReference type="AlphaFoldDB" id="A0A813G3J9"/>
<evidence type="ECO:0000256" key="4">
    <source>
        <dbReference type="SAM" id="MobiDB-lite"/>
    </source>
</evidence>